<dbReference type="SUPFAM" id="SSF47384">
    <property type="entry name" value="Homodimeric domain of signal transducing histidine kinase"/>
    <property type="match status" value="1"/>
</dbReference>
<keyword evidence="8 13" id="KW-0812">Transmembrane</keyword>
<keyword evidence="7" id="KW-0808">Transferase</keyword>
<dbReference type="InterPro" id="IPR003661">
    <property type="entry name" value="HisK_dim/P_dom"/>
</dbReference>
<protein>
    <recommendedName>
        <fullName evidence="3">histidine kinase</fullName>
        <ecNumber evidence="3">2.7.13.3</ecNumber>
    </recommendedName>
</protein>
<dbReference type="EC" id="2.7.13.3" evidence="3"/>
<comment type="catalytic activity">
    <reaction evidence="1">
        <text>ATP + protein L-histidine = ADP + protein N-phospho-L-histidine.</text>
        <dbReference type="EC" id="2.7.13.3"/>
    </reaction>
</comment>
<dbReference type="Pfam" id="PF02518">
    <property type="entry name" value="HATPase_c"/>
    <property type="match status" value="1"/>
</dbReference>
<accession>A0AAJ5VY99</accession>
<dbReference type="Gene3D" id="3.30.565.10">
    <property type="entry name" value="Histidine kinase-like ATPase, C-terminal domain"/>
    <property type="match status" value="1"/>
</dbReference>
<keyword evidence="9" id="KW-0418">Kinase</keyword>
<dbReference type="InterPro" id="IPR003594">
    <property type="entry name" value="HATPase_dom"/>
</dbReference>
<dbReference type="GO" id="GO:0000155">
    <property type="term" value="F:phosphorelay sensor kinase activity"/>
    <property type="evidence" value="ECO:0007669"/>
    <property type="project" value="InterPro"/>
</dbReference>
<feature type="domain" description="Histidine kinase" evidence="14">
    <location>
        <begin position="216"/>
        <end position="414"/>
    </location>
</feature>
<keyword evidence="6" id="KW-0597">Phosphoprotein</keyword>
<evidence type="ECO:0000256" key="10">
    <source>
        <dbReference type="ARBA" id="ARBA00022989"/>
    </source>
</evidence>
<dbReference type="InterPro" id="IPR050980">
    <property type="entry name" value="2C_sensor_his_kinase"/>
</dbReference>
<evidence type="ECO:0000313" key="15">
    <source>
        <dbReference type="EMBL" id="WEK06657.1"/>
    </source>
</evidence>
<evidence type="ECO:0000256" key="6">
    <source>
        <dbReference type="ARBA" id="ARBA00022553"/>
    </source>
</evidence>
<feature type="transmembrane region" description="Helical" evidence="13">
    <location>
        <begin position="132"/>
        <end position="153"/>
    </location>
</feature>
<evidence type="ECO:0000313" key="16">
    <source>
        <dbReference type="Proteomes" id="UP001217476"/>
    </source>
</evidence>
<evidence type="ECO:0000256" key="2">
    <source>
        <dbReference type="ARBA" id="ARBA00004429"/>
    </source>
</evidence>
<reference evidence="15" key="1">
    <citation type="submission" date="2023-03" db="EMBL/GenBank/DDBJ databases">
        <title>Andean soil-derived lignocellulolytic bacterial consortium as a source of novel taxa and putative plastic-active enzymes.</title>
        <authorList>
            <person name="Diaz-Garcia L."/>
            <person name="Chuvochina M."/>
            <person name="Feuerriegel G."/>
            <person name="Bunk B."/>
            <person name="Sproer C."/>
            <person name="Streit W.R."/>
            <person name="Rodriguez L.M."/>
            <person name="Overmann J."/>
            <person name="Jimenez D.J."/>
        </authorList>
    </citation>
    <scope>NUCLEOTIDE SEQUENCE</scope>
    <source>
        <strain evidence="15">MAG 4196</strain>
    </source>
</reference>
<dbReference type="InterPro" id="IPR004358">
    <property type="entry name" value="Sig_transdc_His_kin-like_C"/>
</dbReference>
<comment type="subcellular location">
    <subcellularLocation>
        <location evidence="2">Cell inner membrane</location>
        <topology evidence="2">Multi-pass membrane protein</topology>
    </subcellularLocation>
</comment>
<feature type="transmembrane region" description="Helical" evidence="13">
    <location>
        <begin position="12"/>
        <end position="33"/>
    </location>
</feature>
<evidence type="ECO:0000256" key="4">
    <source>
        <dbReference type="ARBA" id="ARBA00022475"/>
    </source>
</evidence>
<keyword evidence="10 13" id="KW-1133">Transmembrane helix</keyword>
<name>A0AAJ5VY99_9HYPH</name>
<dbReference type="AlphaFoldDB" id="A0AAJ5VY99"/>
<keyword evidence="12 13" id="KW-0472">Membrane</keyword>
<dbReference type="InterPro" id="IPR005467">
    <property type="entry name" value="His_kinase_dom"/>
</dbReference>
<dbReference type="SUPFAM" id="SSF55874">
    <property type="entry name" value="ATPase domain of HSP90 chaperone/DNA topoisomerase II/histidine kinase"/>
    <property type="match status" value="1"/>
</dbReference>
<dbReference type="PRINTS" id="PR00344">
    <property type="entry name" value="BCTRLSENSOR"/>
</dbReference>
<keyword evidence="15" id="KW-0067">ATP-binding</keyword>
<keyword evidence="4" id="KW-1003">Cell membrane</keyword>
<dbReference type="PANTHER" id="PTHR44936:SF5">
    <property type="entry name" value="SENSOR HISTIDINE KINASE ENVZ"/>
    <property type="match status" value="1"/>
</dbReference>
<dbReference type="CDD" id="cd00082">
    <property type="entry name" value="HisKA"/>
    <property type="match status" value="1"/>
</dbReference>
<dbReference type="Proteomes" id="UP001217476">
    <property type="component" value="Chromosome"/>
</dbReference>
<dbReference type="EMBL" id="CP119312">
    <property type="protein sequence ID" value="WEK06657.1"/>
    <property type="molecule type" value="Genomic_DNA"/>
</dbReference>
<dbReference type="GO" id="GO:0005524">
    <property type="term" value="F:ATP binding"/>
    <property type="evidence" value="ECO:0007669"/>
    <property type="project" value="UniProtKB-KW"/>
</dbReference>
<dbReference type="PROSITE" id="PS50109">
    <property type="entry name" value="HIS_KIN"/>
    <property type="match status" value="1"/>
</dbReference>
<evidence type="ECO:0000256" key="12">
    <source>
        <dbReference type="ARBA" id="ARBA00023136"/>
    </source>
</evidence>
<organism evidence="15 16">
    <name type="scientific">Candidatus Devosia phytovorans</name>
    <dbReference type="NCBI Taxonomy" id="3121372"/>
    <lineage>
        <taxon>Bacteria</taxon>
        <taxon>Pseudomonadati</taxon>
        <taxon>Pseudomonadota</taxon>
        <taxon>Alphaproteobacteria</taxon>
        <taxon>Hyphomicrobiales</taxon>
        <taxon>Devosiaceae</taxon>
        <taxon>Devosia</taxon>
    </lineage>
</organism>
<dbReference type="InterPro" id="IPR036097">
    <property type="entry name" value="HisK_dim/P_sf"/>
</dbReference>
<evidence type="ECO:0000256" key="11">
    <source>
        <dbReference type="ARBA" id="ARBA00023012"/>
    </source>
</evidence>
<sequence>MTRLQIRIAGILIGAICLVVAVASLVTFVAISYPAPDRMAGPVAFQIRALYGAANIGPGSFPHLTADQVARLGEPVEDLTRAITSRLQSDDISVPVAVYHDKTADTPVAVLQMAGEYIAIDFPHDTLPPIDFWLIMGAWMGLIVVGVILVSLIMSYRVTRPFAVLEQALVTIGPDGVLPPLPETGSHETIETARMLNRLSSRLRGAMESRMRLVAAAGHDFRTPMTRMRLRAEFLDDDDRAAWLRDVDELERIADSAIGLVREEVTDALVEPLSLDQLLRDEVEDLAEHGHDLTVAHLDRITLALPPLATRRAIRNLLINAATHGKGGSAELIASTDEVSLIIRDKGPGIPEDLIERVFEPFFRAEPGRLQTIPGAGLGLALAAEIIERYGGRLSICNSPDGGLRQTVVFPRTP</sequence>
<dbReference type="GO" id="GO:0005886">
    <property type="term" value="C:plasma membrane"/>
    <property type="evidence" value="ECO:0007669"/>
    <property type="project" value="UniProtKB-SubCell"/>
</dbReference>
<evidence type="ECO:0000259" key="14">
    <source>
        <dbReference type="PROSITE" id="PS50109"/>
    </source>
</evidence>
<dbReference type="PANTHER" id="PTHR44936">
    <property type="entry name" value="SENSOR PROTEIN CREC"/>
    <property type="match status" value="1"/>
</dbReference>
<evidence type="ECO:0000256" key="1">
    <source>
        <dbReference type="ARBA" id="ARBA00000085"/>
    </source>
</evidence>
<keyword evidence="11" id="KW-0902">Two-component regulatory system</keyword>
<proteinExistence type="predicted"/>
<dbReference type="Gene3D" id="1.10.287.130">
    <property type="match status" value="1"/>
</dbReference>
<dbReference type="InterPro" id="IPR036890">
    <property type="entry name" value="HATPase_C_sf"/>
</dbReference>
<keyword evidence="15" id="KW-0547">Nucleotide-binding</keyword>
<evidence type="ECO:0000256" key="13">
    <source>
        <dbReference type="SAM" id="Phobius"/>
    </source>
</evidence>
<evidence type="ECO:0000256" key="5">
    <source>
        <dbReference type="ARBA" id="ARBA00022519"/>
    </source>
</evidence>
<evidence type="ECO:0000256" key="8">
    <source>
        <dbReference type="ARBA" id="ARBA00022692"/>
    </source>
</evidence>
<evidence type="ECO:0000256" key="3">
    <source>
        <dbReference type="ARBA" id="ARBA00012438"/>
    </source>
</evidence>
<evidence type="ECO:0000256" key="9">
    <source>
        <dbReference type="ARBA" id="ARBA00022777"/>
    </source>
</evidence>
<evidence type="ECO:0000256" key="7">
    <source>
        <dbReference type="ARBA" id="ARBA00022679"/>
    </source>
</evidence>
<keyword evidence="5" id="KW-0997">Cell inner membrane</keyword>
<gene>
    <name evidence="15" type="ORF">P0Y65_10565</name>
</gene>
<dbReference type="SMART" id="SM00387">
    <property type="entry name" value="HATPase_c"/>
    <property type="match status" value="1"/>
</dbReference>